<evidence type="ECO:0000256" key="9">
    <source>
        <dbReference type="ARBA" id="ARBA00043265"/>
    </source>
</evidence>
<dbReference type="GO" id="GO:0005576">
    <property type="term" value="C:extracellular region"/>
    <property type="evidence" value="ECO:0007669"/>
    <property type="project" value="UniProtKB-SubCell"/>
</dbReference>
<evidence type="ECO:0000256" key="4">
    <source>
        <dbReference type="ARBA" id="ARBA00022525"/>
    </source>
</evidence>
<gene>
    <name evidence="13" type="ORF">CR201_G0053578</name>
</gene>
<dbReference type="GO" id="GO:0019814">
    <property type="term" value="C:immunoglobulin complex"/>
    <property type="evidence" value="ECO:0007669"/>
    <property type="project" value="UniProtKB-KW"/>
</dbReference>
<keyword evidence="9" id="KW-1280">Immunoglobulin</keyword>
<evidence type="ECO:0000256" key="10">
    <source>
        <dbReference type="SAM" id="SignalP"/>
    </source>
</evidence>
<keyword evidence="4" id="KW-0964">Secreted</keyword>
<keyword evidence="5" id="KW-0391">Immunity</keyword>
<evidence type="ECO:0000256" key="6">
    <source>
        <dbReference type="ARBA" id="ARBA00023130"/>
    </source>
</evidence>
<feature type="chain" id="PRO_5014337471" evidence="10">
    <location>
        <begin position="23"/>
        <end position="118"/>
    </location>
</feature>
<dbReference type="GO" id="GO:0005886">
    <property type="term" value="C:plasma membrane"/>
    <property type="evidence" value="ECO:0007669"/>
    <property type="project" value="UniProtKB-SubCell"/>
</dbReference>
<dbReference type="SMART" id="SM00409">
    <property type="entry name" value="IG"/>
    <property type="match status" value="1"/>
</dbReference>
<keyword evidence="8" id="KW-0393">Immunoglobulin domain</keyword>
<evidence type="ECO:0000256" key="1">
    <source>
        <dbReference type="ARBA" id="ARBA00004236"/>
    </source>
</evidence>
<dbReference type="InterPro" id="IPR013783">
    <property type="entry name" value="Ig-like_fold"/>
</dbReference>
<evidence type="ECO:0000259" key="11">
    <source>
        <dbReference type="SMART" id="SM00406"/>
    </source>
</evidence>
<evidence type="ECO:0000313" key="13">
    <source>
        <dbReference type="EMBL" id="PNJ03866.1"/>
    </source>
</evidence>
<feature type="domain" description="Immunoglobulin V-set" evidence="11">
    <location>
        <begin position="40"/>
        <end position="112"/>
    </location>
</feature>
<dbReference type="GO" id="GO:0002250">
    <property type="term" value="P:adaptive immune response"/>
    <property type="evidence" value="ECO:0007669"/>
    <property type="project" value="UniProtKB-KW"/>
</dbReference>
<feature type="non-terminal residue" evidence="13">
    <location>
        <position position="118"/>
    </location>
</feature>
<dbReference type="Pfam" id="PF07686">
    <property type="entry name" value="V-set"/>
    <property type="match status" value="1"/>
</dbReference>
<dbReference type="Gene3D" id="2.60.40.10">
    <property type="entry name" value="Immunoglobulins"/>
    <property type="match status" value="1"/>
</dbReference>
<keyword evidence="10" id="KW-0732">Signal</keyword>
<keyword evidence="3" id="KW-1003">Cell membrane</keyword>
<feature type="signal peptide" evidence="10">
    <location>
        <begin position="1"/>
        <end position="22"/>
    </location>
</feature>
<dbReference type="InterPro" id="IPR050150">
    <property type="entry name" value="IgV_Light_Chain"/>
</dbReference>
<reference evidence="13" key="1">
    <citation type="submission" date="2017-12" db="EMBL/GenBank/DDBJ databases">
        <title>High-resolution comparative analysis of great ape genomes.</title>
        <authorList>
            <person name="Pollen A."/>
            <person name="Hastie A."/>
            <person name="Hormozdiari F."/>
            <person name="Dougherty M."/>
            <person name="Liu R."/>
            <person name="Chaisson M."/>
            <person name="Hoppe E."/>
            <person name="Hill C."/>
            <person name="Pang A."/>
            <person name="Hillier L."/>
            <person name="Baker C."/>
            <person name="Armstrong J."/>
            <person name="Shendure J."/>
            <person name="Paten B."/>
            <person name="Wilson R."/>
            <person name="Chao H."/>
            <person name="Schneider V."/>
            <person name="Ventura M."/>
            <person name="Kronenberg Z."/>
            <person name="Murali S."/>
            <person name="Gordon D."/>
            <person name="Cantsilieris S."/>
            <person name="Munson K."/>
            <person name="Nelson B."/>
            <person name="Raja A."/>
            <person name="Underwood J."/>
            <person name="Diekhans M."/>
            <person name="Fiddes I."/>
            <person name="Haussler D."/>
            <person name="Eichler E."/>
        </authorList>
    </citation>
    <scope>NUCLEOTIDE SEQUENCE [LARGE SCALE GENOMIC DNA]</scope>
    <source>
        <strain evidence="13">Susie</strain>
    </source>
</reference>
<dbReference type="SUPFAM" id="SSF48726">
    <property type="entry name" value="Immunoglobulin"/>
    <property type="match status" value="1"/>
</dbReference>
<dbReference type="InterPro" id="IPR013106">
    <property type="entry name" value="Ig_V-set"/>
</dbReference>
<dbReference type="EMBL" id="NDHI03003749">
    <property type="protein sequence ID" value="PNJ03866.1"/>
    <property type="molecule type" value="Genomic_DNA"/>
</dbReference>
<dbReference type="FunFam" id="2.60.40.10:FF:000212">
    <property type="entry name" value="Immunoglobulin kappa chain variable 12-38"/>
    <property type="match status" value="1"/>
</dbReference>
<comment type="caution">
    <text evidence="13">The sequence shown here is derived from an EMBL/GenBank/DDBJ whole genome shotgun (WGS) entry which is preliminary data.</text>
</comment>
<protein>
    <submittedName>
        <fullName evidence="13">IGKV1D-42 isoform 1</fullName>
    </submittedName>
</protein>
<evidence type="ECO:0000256" key="8">
    <source>
        <dbReference type="ARBA" id="ARBA00023319"/>
    </source>
</evidence>
<evidence type="ECO:0000256" key="5">
    <source>
        <dbReference type="ARBA" id="ARBA00022859"/>
    </source>
</evidence>
<dbReference type="PANTHER" id="PTHR23267">
    <property type="entry name" value="IMMUNOGLOBULIN LIGHT CHAIN"/>
    <property type="match status" value="1"/>
</dbReference>
<dbReference type="InterPro" id="IPR003599">
    <property type="entry name" value="Ig_sub"/>
</dbReference>
<evidence type="ECO:0000259" key="12">
    <source>
        <dbReference type="SMART" id="SM00409"/>
    </source>
</evidence>
<name>A0A2J8R5R9_PONAB</name>
<dbReference type="AlphaFoldDB" id="A0A2J8R5R9"/>
<accession>A0A2J8R5R9</accession>
<feature type="domain" description="Immunoglobulin" evidence="12">
    <location>
        <begin position="30"/>
        <end position="116"/>
    </location>
</feature>
<dbReference type="InterPro" id="IPR036179">
    <property type="entry name" value="Ig-like_dom_sf"/>
</dbReference>
<evidence type="ECO:0000256" key="7">
    <source>
        <dbReference type="ARBA" id="ARBA00023136"/>
    </source>
</evidence>
<evidence type="ECO:0000256" key="2">
    <source>
        <dbReference type="ARBA" id="ARBA00004613"/>
    </source>
</evidence>
<evidence type="ECO:0000256" key="3">
    <source>
        <dbReference type="ARBA" id="ARBA00022475"/>
    </source>
</evidence>
<organism evidence="13">
    <name type="scientific">Pongo abelii</name>
    <name type="common">Sumatran orangutan</name>
    <name type="synonym">Pongo pygmaeus abelii</name>
    <dbReference type="NCBI Taxonomy" id="9601"/>
    <lineage>
        <taxon>Eukaryota</taxon>
        <taxon>Metazoa</taxon>
        <taxon>Chordata</taxon>
        <taxon>Craniata</taxon>
        <taxon>Vertebrata</taxon>
        <taxon>Euteleostomi</taxon>
        <taxon>Mammalia</taxon>
        <taxon>Eutheria</taxon>
        <taxon>Euarchontoglires</taxon>
        <taxon>Primates</taxon>
        <taxon>Haplorrhini</taxon>
        <taxon>Catarrhini</taxon>
        <taxon>Hominidae</taxon>
        <taxon>Pongo</taxon>
    </lineage>
</organism>
<keyword evidence="6" id="KW-1064">Adaptive immunity</keyword>
<keyword evidence="7" id="KW-0472">Membrane</keyword>
<sequence>MDMRVPTQLLGLLLLWLPGVRFDIQMTQSPSFLSASVGDRVSITCRASEGISSDIARYPQKPGKSPKLFLYDAKDLHPGVSSRFSGRGSGTDFTLTIISLKPEDFATYYCKQEFSYPP</sequence>
<proteinExistence type="predicted"/>
<dbReference type="SMART" id="SM00406">
    <property type="entry name" value="IGv"/>
    <property type="match status" value="1"/>
</dbReference>
<comment type="subcellular location">
    <subcellularLocation>
        <location evidence="1">Cell membrane</location>
    </subcellularLocation>
    <subcellularLocation>
        <location evidence="2">Secreted</location>
    </subcellularLocation>
</comment>